<protein>
    <submittedName>
        <fullName evidence="1">Uncharacterized protein</fullName>
    </submittedName>
</protein>
<dbReference type="AlphaFoldDB" id="G6EK87"/>
<comment type="caution">
    <text evidence="1">The sequence shown here is derived from an EMBL/GenBank/DDBJ whole genome shotgun (WGS) entry which is preliminary data.</text>
</comment>
<evidence type="ECO:0000313" key="2">
    <source>
        <dbReference type="Proteomes" id="UP000004030"/>
    </source>
</evidence>
<evidence type="ECO:0000313" key="1">
    <source>
        <dbReference type="EMBL" id="EHJ58305.1"/>
    </source>
</evidence>
<dbReference type="EMBL" id="AGFM01000088">
    <property type="protein sequence ID" value="EHJ58305.1"/>
    <property type="molecule type" value="Genomic_DNA"/>
</dbReference>
<organism evidence="1 2">
    <name type="scientific">Novosphingobium pentaromativorans US6-1</name>
    <dbReference type="NCBI Taxonomy" id="1088721"/>
    <lineage>
        <taxon>Bacteria</taxon>
        <taxon>Pseudomonadati</taxon>
        <taxon>Pseudomonadota</taxon>
        <taxon>Alphaproteobacteria</taxon>
        <taxon>Sphingomonadales</taxon>
        <taxon>Sphingomonadaceae</taxon>
        <taxon>Novosphingobium</taxon>
    </lineage>
</organism>
<name>G6EK87_9SPHN</name>
<accession>G6EK87</accession>
<proteinExistence type="predicted"/>
<gene>
    <name evidence="1" type="ORF">NSU_4758</name>
</gene>
<sequence length="38" mass="4457">MIADISTASFKNHRVKRSLFIDVSRFRLRVTRLTANVH</sequence>
<reference evidence="1 2" key="1">
    <citation type="journal article" date="2012" name="J. Bacteriol.">
        <title>Genome sequence of benzo(a)pyrene-degrading bacterium Novosphingobium pentaromativorans US6-1.</title>
        <authorList>
            <person name="Luo Y.R."/>
            <person name="Kang S.G."/>
            <person name="Kim S.J."/>
            <person name="Kim M.R."/>
            <person name="Li N."/>
            <person name="Lee J.H."/>
            <person name="Kwon K.K."/>
        </authorList>
    </citation>
    <scope>NUCLEOTIDE SEQUENCE [LARGE SCALE GENOMIC DNA]</scope>
    <source>
        <strain evidence="1 2">US6-1</strain>
    </source>
</reference>
<dbReference type="Proteomes" id="UP000004030">
    <property type="component" value="Unassembled WGS sequence"/>
</dbReference>
<keyword evidence="2" id="KW-1185">Reference proteome</keyword>